<protein>
    <submittedName>
        <fullName evidence="2">Uncharacterized protein</fullName>
    </submittedName>
</protein>
<gene>
    <name evidence="2" type="ORF">LY89DRAFT_737059</name>
</gene>
<evidence type="ECO:0000313" key="2">
    <source>
        <dbReference type="EMBL" id="KUJ14062.1"/>
    </source>
</evidence>
<organism evidence="2 3">
    <name type="scientific">Mollisia scopiformis</name>
    <name type="common">Conifer needle endophyte fungus</name>
    <name type="synonym">Phialocephala scopiformis</name>
    <dbReference type="NCBI Taxonomy" id="149040"/>
    <lineage>
        <taxon>Eukaryota</taxon>
        <taxon>Fungi</taxon>
        <taxon>Dikarya</taxon>
        <taxon>Ascomycota</taxon>
        <taxon>Pezizomycotina</taxon>
        <taxon>Leotiomycetes</taxon>
        <taxon>Helotiales</taxon>
        <taxon>Mollisiaceae</taxon>
        <taxon>Mollisia</taxon>
    </lineage>
</organism>
<evidence type="ECO:0000256" key="1">
    <source>
        <dbReference type="SAM" id="MobiDB-lite"/>
    </source>
</evidence>
<dbReference type="InParanoid" id="A0A194X2J4"/>
<keyword evidence="3" id="KW-1185">Reference proteome</keyword>
<dbReference type="AlphaFoldDB" id="A0A194X2J4"/>
<dbReference type="Proteomes" id="UP000070700">
    <property type="component" value="Unassembled WGS sequence"/>
</dbReference>
<evidence type="ECO:0000313" key="3">
    <source>
        <dbReference type="Proteomes" id="UP000070700"/>
    </source>
</evidence>
<reference evidence="2 3" key="1">
    <citation type="submission" date="2015-10" db="EMBL/GenBank/DDBJ databases">
        <title>Full genome of DAOMC 229536 Phialocephala scopiformis, a fungal endophyte of spruce producing the potent anti-insectan compound rugulosin.</title>
        <authorList>
            <consortium name="DOE Joint Genome Institute"/>
            <person name="Walker A.K."/>
            <person name="Frasz S.L."/>
            <person name="Seifert K.A."/>
            <person name="Miller J.D."/>
            <person name="Mondo S.J."/>
            <person name="Labutti K."/>
            <person name="Lipzen A."/>
            <person name="Dockter R."/>
            <person name="Kennedy M."/>
            <person name="Grigoriev I.V."/>
            <person name="Spatafora J.W."/>
        </authorList>
    </citation>
    <scope>NUCLEOTIDE SEQUENCE [LARGE SCALE GENOMIC DNA]</scope>
    <source>
        <strain evidence="2 3">CBS 120377</strain>
    </source>
</reference>
<accession>A0A194X2J4</accession>
<dbReference type="EMBL" id="KQ947421">
    <property type="protein sequence ID" value="KUJ14062.1"/>
    <property type="molecule type" value="Genomic_DNA"/>
</dbReference>
<feature type="region of interest" description="Disordered" evidence="1">
    <location>
        <begin position="1"/>
        <end position="34"/>
    </location>
</feature>
<dbReference type="KEGG" id="psco:LY89DRAFT_737059"/>
<sequence length="264" mass="29168">MQIPNRLTKGAKVANSAIPSGSSSSVVPEKRNKAPKPKSIQIKFVRLRSATADVTILASGATFNHVKLTNSTYADGTNQQVASYPFQTNGYDFARHFADRMSTPDRVNFLSKHWIEIVVVVGSNPSALLAQMYKLGPDFAHHVKNLDVKIQLPPLSQINTPLNLISASPGYKLVEEIAAEVDTYTALLKLNVVLSMPHTFARGMHDSQLSHVLPFYQVAFTKWTFKYQTPGMRFPDISPKGDLERLGQLNDKATLGNQDGQDEM</sequence>
<name>A0A194X2J4_MOLSC</name>
<dbReference type="OrthoDB" id="3560990at2759"/>
<proteinExistence type="predicted"/>
<dbReference type="GeneID" id="28829938"/>
<dbReference type="RefSeq" id="XP_018068417.1">
    <property type="nucleotide sequence ID" value="XM_018220212.1"/>
</dbReference>